<dbReference type="PATRIC" id="fig|693.5.peg.3806"/>
<protein>
    <submittedName>
        <fullName evidence="1">Uncharacterized protein</fullName>
    </submittedName>
</protein>
<gene>
    <name evidence="1" type="ORF">AKJ17_18665</name>
</gene>
<keyword evidence="2" id="KW-1185">Reference proteome</keyword>
<dbReference type="AlphaFoldDB" id="A0A0M0HIC9"/>
<dbReference type="STRING" id="693.AKJ17_18665"/>
<comment type="caution">
    <text evidence="1">The sequence shown here is derived from an EMBL/GenBank/DDBJ whole genome shotgun (WGS) entry which is preliminary data.</text>
</comment>
<organism evidence="1 2">
    <name type="scientific">Vibrio nereis</name>
    <dbReference type="NCBI Taxonomy" id="693"/>
    <lineage>
        <taxon>Bacteria</taxon>
        <taxon>Pseudomonadati</taxon>
        <taxon>Pseudomonadota</taxon>
        <taxon>Gammaproteobacteria</taxon>
        <taxon>Vibrionales</taxon>
        <taxon>Vibrionaceae</taxon>
        <taxon>Vibrio</taxon>
    </lineage>
</organism>
<proteinExistence type="predicted"/>
<dbReference type="Proteomes" id="UP000037515">
    <property type="component" value="Unassembled WGS sequence"/>
</dbReference>
<accession>A0A0M0HIC9</accession>
<reference evidence="2" key="1">
    <citation type="submission" date="2015-08" db="EMBL/GenBank/DDBJ databases">
        <title>Vibrio galatheae sp. nov., a novel member of the Vibrionaceae family isolated from the Solomon Islands.</title>
        <authorList>
            <person name="Giubergia S."/>
            <person name="Machado H."/>
            <person name="Mateiu R.V."/>
            <person name="Gram L."/>
        </authorList>
    </citation>
    <scope>NUCLEOTIDE SEQUENCE [LARGE SCALE GENOMIC DNA]</scope>
    <source>
        <strain evidence="2">DSM 19584</strain>
    </source>
</reference>
<evidence type="ECO:0000313" key="1">
    <source>
        <dbReference type="EMBL" id="KOO01796.1"/>
    </source>
</evidence>
<dbReference type="RefSeq" id="WP_053397287.1">
    <property type="nucleotide sequence ID" value="NZ_LHPJ01000043.1"/>
</dbReference>
<dbReference type="OrthoDB" id="7066959at2"/>
<evidence type="ECO:0000313" key="2">
    <source>
        <dbReference type="Proteomes" id="UP000037515"/>
    </source>
</evidence>
<sequence>MIFRIVNVLVLFGCVYWFATDASPEPVIVFLASIGTYFRDAVHGVIGSRFISLSSRNPLIRTFTNQKYSFISDTYISPAIVEDLNGWLSDTGDQVVAVNIADSNGSNRYFGDITVESVADGYPIVRFQDNEKTIVYQYVGCSFSGVHILRLTSNYGGSGSFNYLMLLTLTTDSSVDFERETKATSKDRLVVKKVGSISLGDRYNGHISYKWGFLHISPSDSMQCLKDKKEKVFVL</sequence>
<dbReference type="EMBL" id="LHPJ01000043">
    <property type="protein sequence ID" value="KOO01796.1"/>
    <property type="molecule type" value="Genomic_DNA"/>
</dbReference>
<name>A0A0M0HIC9_VIBNE</name>